<keyword evidence="5 6" id="KW-0472">Membrane</keyword>
<evidence type="ECO:0000256" key="4">
    <source>
        <dbReference type="ARBA" id="ARBA00022989"/>
    </source>
</evidence>
<name>A0A4W3JSM2_CALMI</name>
<dbReference type="GeneTree" id="ENSGT00940000158233"/>
<reference evidence="7" key="5">
    <citation type="submission" date="2025-09" db="UniProtKB">
        <authorList>
            <consortium name="Ensembl"/>
        </authorList>
    </citation>
    <scope>IDENTIFICATION</scope>
</reference>
<feature type="transmembrane region" description="Helical" evidence="6">
    <location>
        <begin position="259"/>
        <end position="280"/>
    </location>
</feature>
<dbReference type="AlphaFoldDB" id="A0A4W3JSM2"/>
<feature type="transmembrane region" description="Helical" evidence="6">
    <location>
        <begin position="188"/>
        <end position="207"/>
    </location>
</feature>
<keyword evidence="3 6" id="KW-0812">Transmembrane</keyword>
<reference evidence="7" key="4">
    <citation type="submission" date="2025-08" db="UniProtKB">
        <authorList>
            <consortium name="Ensembl"/>
        </authorList>
    </citation>
    <scope>IDENTIFICATION</scope>
</reference>
<reference evidence="8" key="1">
    <citation type="journal article" date="2006" name="Science">
        <title>Ancient noncoding elements conserved in the human genome.</title>
        <authorList>
            <person name="Venkatesh B."/>
            <person name="Kirkness E.F."/>
            <person name="Loh Y.H."/>
            <person name="Halpern A.L."/>
            <person name="Lee A.P."/>
            <person name="Johnson J."/>
            <person name="Dandona N."/>
            <person name="Viswanathan L.D."/>
            <person name="Tay A."/>
            <person name="Venter J.C."/>
            <person name="Strausberg R.L."/>
            <person name="Brenner S."/>
        </authorList>
    </citation>
    <scope>NUCLEOTIDE SEQUENCE [LARGE SCALE GENOMIC DNA]</scope>
</reference>
<protein>
    <submittedName>
        <fullName evidence="7">NIPA like domain containing 3</fullName>
    </submittedName>
</protein>
<evidence type="ECO:0000256" key="3">
    <source>
        <dbReference type="ARBA" id="ARBA00022692"/>
    </source>
</evidence>
<reference evidence="8" key="2">
    <citation type="journal article" date="2007" name="PLoS Biol.">
        <title>Survey sequencing and comparative analysis of the elephant shark (Callorhinchus milii) genome.</title>
        <authorList>
            <person name="Venkatesh B."/>
            <person name="Kirkness E.F."/>
            <person name="Loh Y.H."/>
            <person name="Halpern A.L."/>
            <person name="Lee A.P."/>
            <person name="Johnson J."/>
            <person name="Dandona N."/>
            <person name="Viswanathan L.D."/>
            <person name="Tay A."/>
            <person name="Venter J.C."/>
            <person name="Strausberg R.L."/>
            <person name="Brenner S."/>
        </authorList>
    </citation>
    <scope>NUCLEOTIDE SEQUENCE [LARGE SCALE GENOMIC DNA]</scope>
</reference>
<evidence type="ECO:0000313" key="7">
    <source>
        <dbReference type="Ensembl" id="ENSCMIP00000046504.1"/>
    </source>
</evidence>
<keyword evidence="8" id="KW-1185">Reference proteome</keyword>
<organism evidence="7 8">
    <name type="scientific">Callorhinchus milii</name>
    <name type="common">Ghost shark</name>
    <dbReference type="NCBI Taxonomy" id="7868"/>
    <lineage>
        <taxon>Eukaryota</taxon>
        <taxon>Metazoa</taxon>
        <taxon>Chordata</taxon>
        <taxon>Craniata</taxon>
        <taxon>Vertebrata</taxon>
        <taxon>Chondrichthyes</taxon>
        <taxon>Holocephali</taxon>
        <taxon>Chimaeriformes</taxon>
        <taxon>Callorhinchidae</taxon>
        <taxon>Callorhinchus</taxon>
    </lineage>
</organism>
<proteinExistence type="inferred from homology"/>
<comment type="similarity">
    <text evidence="2">Belongs to the NIPA family.</text>
</comment>
<gene>
    <name evidence="7" type="primary">nipal3</name>
</gene>
<feature type="transmembrane region" description="Helical" evidence="6">
    <location>
        <begin position="120"/>
        <end position="139"/>
    </location>
</feature>
<evidence type="ECO:0000256" key="1">
    <source>
        <dbReference type="ARBA" id="ARBA00004141"/>
    </source>
</evidence>
<feature type="transmembrane region" description="Helical" evidence="6">
    <location>
        <begin position="89"/>
        <end position="108"/>
    </location>
</feature>
<feature type="transmembrane region" description="Helical" evidence="6">
    <location>
        <begin position="20"/>
        <end position="41"/>
    </location>
</feature>
<dbReference type="PANTHER" id="PTHR12570:SF14">
    <property type="entry name" value="NIPA-LIKE PROTEIN 3"/>
    <property type="match status" value="1"/>
</dbReference>
<feature type="transmembrane region" description="Helical" evidence="6">
    <location>
        <begin position="286"/>
        <end position="307"/>
    </location>
</feature>
<comment type="subcellular location">
    <subcellularLocation>
        <location evidence="1">Membrane</location>
        <topology evidence="1">Multi-pass membrane protein</topology>
    </subcellularLocation>
</comment>
<dbReference type="InParanoid" id="A0A4W3JSM2"/>
<feature type="transmembrane region" description="Helical" evidence="6">
    <location>
        <begin position="227"/>
        <end position="247"/>
    </location>
</feature>
<dbReference type="Proteomes" id="UP000314986">
    <property type="component" value="Unassembled WGS sequence"/>
</dbReference>
<dbReference type="STRING" id="7868.ENSCMIP00000046504"/>
<feature type="transmembrane region" description="Helical" evidence="6">
    <location>
        <begin position="62"/>
        <end position="83"/>
    </location>
</feature>
<keyword evidence="4 6" id="KW-1133">Transmembrane helix</keyword>
<evidence type="ECO:0000313" key="8">
    <source>
        <dbReference type="Proteomes" id="UP000314986"/>
    </source>
</evidence>
<evidence type="ECO:0000256" key="5">
    <source>
        <dbReference type="ARBA" id="ARBA00023136"/>
    </source>
</evidence>
<evidence type="ECO:0000256" key="6">
    <source>
        <dbReference type="SAM" id="Phobius"/>
    </source>
</evidence>
<dbReference type="SUPFAM" id="SSF103481">
    <property type="entry name" value="Multidrug resistance efflux transporter EmrE"/>
    <property type="match status" value="1"/>
</dbReference>
<accession>A0A4W3JSM2</accession>
<sequence>MAGDSGAQSLTNPTESYRENLIGTLLAIFGNLVISVSLNVQKYSHVKLSSAKDPRSYFKTKTWWLGLALMLVGELGIFTSYAFAPLSLVTPLSAVSIVASSIIGIIFLRDKWKPKEFLKRYVLSLLGCGLTVTGIYLLVTFGPNAHEKLTGSNLVQHLLSWPFLLYLLLAIILFCLLLYYYKRRKMRYIIIILLLVALLGSVTVVTVKGVSGMIVLSIEGNLQLSYPIFYVMFVSMVSTAAFQAMLLAEASQFHDSSQIASISYIVSTIVAIAVGAIFYMEFKGENALHISMFILGCCAAFVGVALITRNNKKKAFEPYVAIDAIPGNMGKQQGARPSTLTVNDYLKREVRFSQCPGQQSPDKISWAITVLPCYVADWLQFACRYSVTTLCGNHL</sequence>
<dbReference type="FunCoup" id="A0A4W3JSM2">
    <property type="interactions" value="16"/>
</dbReference>
<evidence type="ECO:0000256" key="2">
    <source>
        <dbReference type="ARBA" id="ARBA00007230"/>
    </source>
</evidence>
<dbReference type="InterPro" id="IPR037185">
    <property type="entry name" value="EmrE-like"/>
</dbReference>
<dbReference type="Pfam" id="PF05653">
    <property type="entry name" value="Mg_trans_NIPA"/>
    <property type="match status" value="1"/>
</dbReference>
<dbReference type="InterPro" id="IPR008521">
    <property type="entry name" value="Mg_trans_NIPA"/>
</dbReference>
<feature type="transmembrane region" description="Helical" evidence="6">
    <location>
        <begin position="159"/>
        <end position="181"/>
    </location>
</feature>
<dbReference type="Ensembl" id="ENSCMIT00000047166.1">
    <property type="protein sequence ID" value="ENSCMIP00000046504.1"/>
    <property type="gene ID" value="ENSCMIG00000019129.1"/>
</dbReference>
<reference evidence="8" key="3">
    <citation type="journal article" date="2014" name="Nature">
        <title>Elephant shark genome provides unique insights into gnathostome evolution.</title>
        <authorList>
            <consortium name="International Elephant Shark Genome Sequencing Consortium"/>
            <person name="Venkatesh B."/>
            <person name="Lee A.P."/>
            <person name="Ravi V."/>
            <person name="Maurya A.K."/>
            <person name="Lian M.M."/>
            <person name="Swann J.B."/>
            <person name="Ohta Y."/>
            <person name="Flajnik M.F."/>
            <person name="Sutoh Y."/>
            <person name="Kasahara M."/>
            <person name="Hoon S."/>
            <person name="Gangu V."/>
            <person name="Roy S.W."/>
            <person name="Irimia M."/>
            <person name="Korzh V."/>
            <person name="Kondrychyn I."/>
            <person name="Lim Z.W."/>
            <person name="Tay B.H."/>
            <person name="Tohari S."/>
            <person name="Kong K.W."/>
            <person name="Ho S."/>
            <person name="Lorente-Galdos B."/>
            <person name="Quilez J."/>
            <person name="Marques-Bonet T."/>
            <person name="Raney B.J."/>
            <person name="Ingham P.W."/>
            <person name="Tay A."/>
            <person name="Hillier L.W."/>
            <person name="Minx P."/>
            <person name="Boehm T."/>
            <person name="Wilson R.K."/>
            <person name="Brenner S."/>
            <person name="Warren W.C."/>
        </authorList>
    </citation>
    <scope>NUCLEOTIDE SEQUENCE [LARGE SCALE GENOMIC DNA]</scope>
</reference>
<dbReference type="GO" id="GO:0015095">
    <property type="term" value="F:magnesium ion transmembrane transporter activity"/>
    <property type="evidence" value="ECO:0007669"/>
    <property type="project" value="InterPro"/>
</dbReference>
<dbReference type="PANTHER" id="PTHR12570">
    <property type="match status" value="1"/>
</dbReference>
<dbReference type="SUPFAM" id="SSF103473">
    <property type="entry name" value="MFS general substrate transporter"/>
    <property type="match status" value="1"/>
</dbReference>
<dbReference type="GO" id="GO:0016020">
    <property type="term" value="C:membrane"/>
    <property type="evidence" value="ECO:0007669"/>
    <property type="project" value="UniProtKB-SubCell"/>
</dbReference>
<dbReference type="InterPro" id="IPR036259">
    <property type="entry name" value="MFS_trans_sf"/>
</dbReference>